<evidence type="ECO:0000256" key="1">
    <source>
        <dbReference type="SAM" id="Phobius"/>
    </source>
</evidence>
<keyword evidence="1" id="KW-0812">Transmembrane</keyword>
<keyword evidence="3" id="KW-1185">Reference proteome</keyword>
<protein>
    <submittedName>
        <fullName evidence="2">Uncharacterized protein</fullName>
    </submittedName>
</protein>
<name>A0AAP5ICE2_9CYAN</name>
<dbReference type="EMBL" id="JAALHA020000021">
    <property type="protein sequence ID" value="MDR9898943.1"/>
    <property type="molecule type" value="Genomic_DNA"/>
</dbReference>
<comment type="caution">
    <text evidence="2">The sequence shown here is derived from an EMBL/GenBank/DDBJ whole genome shotgun (WGS) entry which is preliminary data.</text>
</comment>
<dbReference type="AlphaFoldDB" id="A0AAP5ICE2"/>
<accession>A0AAP5ICE2</accession>
<evidence type="ECO:0000313" key="3">
    <source>
        <dbReference type="Proteomes" id="UP000667802"/>
    </source>
</evidence>
<sequence>MFNKIETEEIASLEEKIQNTLADNLTASSHYLDDHLNGTDKERLIYLKAALVTQAVKNGAIQDVATAITVLQSGTEQSSYEVNCHPNKHLKKLRALLALRVQHGLPIDDVVKAMDAIARSRKGLIEEFQWNIFGDPSKLLTTKSSKPFSVKVENSSRSAISFYTSLFLIACFGLFGFFCFKSGYQIGETPAEYRTFEKMLPN</sequence>
<evidence type="ECO:0000313" key="2">
    <source>
        <dbReference type="EMBL" id="MDR9898943.1"/>
    </source>
</evidence>
<gene>
    <name evidence="2" type="ORF">G7B40_030950</name>
</gene>
<keyword evidence="1" id="KW-1133">Transmembrane helix</keyword>
<feature type="transmembrane region" description="Helical" evidence="1">
    <location>
        <begin position="160"/>
        <end position="180"/>
    </location>
</feature>
<organism evidence="2 3">
    <name type="scientific">Aetokthonos hydrillicola Thurmond2011</name>
    <dbReference type="NCBI Taxonomy" id="2712845"/>
    <lineage>
        <taxon>Bacteria</taxon>
        <taxon>Bacillati</taxon>
        <taxon>Cyanobacteriota</taxon>
        <taxon>Cyanophyceae</taxon>
        <taxon>Nostocales</taxon>
        <taxon>Hapalosiphonaceae</taxon>
        <taxon>Aetokthonos</taxon>
    </lineage>
</organism>
<dbReference type="RefSeq" id="WP_310834252.1">
    <property type="nucleotide sequence ID" value="NZ_JAALHA020000021.1"/>
</dbReference>
<keyword evidence="1" id="KW-0472">Membrane</keyword>
<dbReference type="Proteomes" id="UP000667802">
    <property type="component" value="Unassembled WGS sequence"/>
</dbReference>
<proteinExistence type="predicted"/>
<reference evidence="3" key="1">
    <citation type="journal article" date="2021" name="Science">
        <title>Hunting the eagle killer: A cyanobacterial neurotoxin causes vacuolar myelinopathy.</title>
        <authorList>
            <person name="Breinlinger S."/>
            <person name="Phillips T.J."/>
            <person name="Haram B.N."/>
            <person name="Mares J."/>
            <person name="Martinez Yerena J.A."/>
            <person name="Hrouzek P."/>
            <person name="Sobotka R."/>
            <person name="Henderson W.M."/>
            <person name="Schmieder P."/>
            <person name="Williams S.M."/>
            <person name="Lauderdale J.D."/>
            <person name="Wilde H.D."/>
            <person name="Gerrin W."/>
            <person name="Kust A."/>
            <person name="Washington J.W."/>
            <person name="Wagner C."/>
            <person name="Geier B."/>
            <person name="Liebeke M."/>
            <person name="Enke H."/>
            <person name="Niedermeyer T.H.J."/>
            <person name="Wilde S.B."/>
        </authorList>
    </citation>
    <scope>NUCLEOTIDE SEQUENCE [LARGE SCALE GENOMIC DNA]</scope>
    <source>
        <strain evidence="3">Thurmond2011</strain>
    </source>
</reference>